<name>A0A9P7D664_9AGAM</name>
<protein>
    <submittedName>
        <fullName evidence="1">Uncharacterized protein</fullName>
    </submittedName>
</protein>
<organism evidence="1 2">
    <name type="scientific">Suillus placidus</name>
    <dbReference type="NCBI Taxonomy" id="48579"/>
    <lineage>
        <taxon>Eukaryota</taxon>
        <taxon>Fungi</taxon>
        <taxon>Dikarya</taxon>
        <taxon>Basidiomycota</taxon>
        <taxon>Agaricomycotina</taxon>
        <taxon>Agaricomycetes</taxon>
        <taxon>Agaricomycetidae</taxon>
        <taxon>Boletales</taxon>
        <taxon>Suillineae</taxon>
        <taxon>Suillaceae</taxon>
        <taxon>Suillus</taxon>
    </lineage>
</organism>
<comment type="caution">
    <text evidence="1">The sequence shown here is derived from an EMBL/GenBank/DDBJ whole genome shotgun (WGS) entry which is preliminary data.</text>
</comment>
<dbReference type="AlphaFoldDB" id="A0A9P7D664"/>
<proteinExistence type="predicted"/>
<evidence type="ECO:0000313" key="2">
    <source>
        <dbReference type="Proteomes" id="UP000714275"/>
    </source>
</evidence>
<reference evidence="1" key="1">
    <citation type="journal article" date="2020" name="New Phytol.">
        <title>Comparative genomics reveals dynamic genome evolution in host specialist ectomycorrhizal fungi.</title>
        <authorList>
            <person name="Lofgren L.A."/>
            <person name="Nguyen N.H."/>
            <person name="Vilgalys R."/>
            <person name="Ruytinx J."/>
            <person name="Liao H.L."/>
            <person name="Branco S."/>
            <person name="Kuo A."/>
            <person name="LaButti K."/>
            <person name="Lipzen A."/>
            <person name="Andreopoulos W."/>
            <person name="Pangilinan J."/>
            <person name="Riley R."/>
            <person name="Hundley H."/>
            <person name="Na H."/>
            <person name="Barry K."/>
            <person name="Grigoriev I.V."/>
            <person name="Stajich J.E."/>
            <person name="Kennedy P.G."/>
        </authorList>
    </citation>
    <scope>NUCLEOTIDE SEQUENCE</scope>
    <source>
        <strain evidence="1">DOB743</strain>
    </source>
</reference>
<accession>A0A9P7D664</accession>
<keyword evidence="2" id="KW-1185">Reference proteome</keyword>
<gene>
    <name evidence="1" type="ORF">EV702DRAFT_1078364</name>
</gene>
<dbReference type="Proteomes" id="UP000714275">
    <property type="component" value="Unassembled WGS sequence"/>
</dbReference>
<evidence type="ECO:0000313" key="1">
    <source>
        <dbReference type="EMBL" id="KAG1780543.1"/>
    </source>
</evidence>
<dbReference type="EMBL" id="JABBWD010000008">
    <property type="protein sequence ID" value="KAG1780543.1"/>
    <property type="molecule type" value="Genomic_DNA"/>
</dbReference>
<sequence length="114" mass="12946">MPASPTRMTPFLLIRPWDHGLLELPDDMHSASIWTPPGSPIDVSPSGSYEEHGPVDSERALRLIACLGQPFSAFLLKLERRREYRRVASDRCIVAQFKDTTCVHDMEVRTLEIL</sequence>